<proteinExistence type="predicted"/>
<protein>
    <submittedName>
        <fullName evidence="3">Acetate--CoA ligase family protein</fullName>
    </submittedName>
</protein>
<reference evidence="3 4" key="1">
    <citation type="journal article" date="2019" name="Int. J. Syst. Evol. Microbiol.">
        <title>The Global Catalogue of Microorganisms (GCM) 10K type strain sequencing project: providing services to taxonomists for standard genome sequencing and annotation.</title>
        <authorList>
            <consortium name="The Broad Institute Genomics Platform"/>
            <consortium name="The Broad Institute Genome Sequencing Center for Infectious Disease"/>
            <person name="Wu L."/>
            <person name="Ma J."/>
        </authorList>
    </citation>
    <scope>NUCLEOTIDE SEQUENCE [LARGE SCALE GENOMIC DNA]</scope>
    <source>
        <strain evidence="3 4">JCM 4805</strain>
    </source>
</reference>
<dbReference type="InterPro" id="IPR013815">
    <property type="entry name" value="ATP_grasp_subdomain_1"/>
</dbReference>
<dbReference type="Gene3D" id="3.30.1490.20">
    <property type="entry name" value="ATP-grasp fold, A domain"/>
    <property type="match status" value="1"/>
</dbReference>
<organism evidence="3 4">
    <name type="scientific">Streptomyces olivaceiscleroticus</name>
    <dbReference type="NCBI Taxonomy" id="68245"/>
    <lineage>
        <taxon>Bacteria</taxon>
        <taxon>Bacillati</taxon>
        <taxon>Actinomycetota</taxon>
        <taxon>Actinomycetes</taxon>
        <taxon>Kitasatosporales</taxon>
        <taxon>Streptomycetaceae</taxon>
        <taxon>Streptomyces</taxon>
    </lineage>
</organism>
<dbReference type="SUPFAM" id="SSF51735">
    <property type="entry name" value="NAD(P)-binding Rossmann-fold domains"/>
    <property type="match status" value="1"/>
</dbReference>
<dbReference type="Pfam" id="PF13549">
    <property type="entry name" value="ATP-grasp_5"/>
    <property type="match status" value="1"/>
</dbReference>
<dbReference type="Gene3D" id="3.30.470.20">
    <property type="entry name" value="ATP-grasp fold, B domain"/>
    <property type="match status" value="1"/>
</dbReference>
<name>A0ABN0ZK88_9ACTN</name>
<evidence type="ECO:0000259" key="2">
    <source>
        <dbReference type="PROSITE" id="PS50975"/>
    </source>
</evidence>
<dbReference type="Gene3D" id="3.40.50.261">
    <property type="entry name" value="Succinyl-CoA synthetase domains"/>
    <property type="match status" value="2"/>
</dbReference>
<keyword evidence="1" id="KW-0547">Nucleotide-binding</keyword>
<dbReference type="Gene3D" id="3.40.50.720">
    <property type="entry name" value="NAD(P)-binding Rossmann-like Domain"/>
    <property type="match status" value="1"/>
</dbReference>
<dbReference type="Pfam" id="PF13607">
    <property type="entry name" value="Succ_CoA_lig"/>
    <property type="match status" value="1"/>
</dbReference>
<evidence type="ECO:0000313" key="3">
    <source>
        <dbReference type="EMBL" id="GAA0450737.1"/>
    </source>
</evidence>
<dbReference type="PANTHER" id="PTHR42793:SF4">
    <property type="entry name" value="BLL6376 PROTEIN"/>
    <property type="match status" value="1"/>
</dbReference>
<dbReference type="InterPro" id="IPR016102">
    <property type="entry name" value="Succinyl-CoA_synth-like"/>
</dbReference>
<dbReference type="Proteomes" id="UP001500909">
    <property type="component" value="Unassembled WGS sequence"/>
</dbReference>
<dbReference type="InterPro" id="IPR032875">
    <property type="entry name" value="Succ_CoA_lig_flav_dom"/>
</dbReference>
<feature type="domain" description="ATP-grasp" evidence="2">
    <location>
        <begin position="503"/>
        <end position="541"/>
    </location>
</feature>
<keyword evidence="4" id="KW-1185">Reference proteome</keyword>
<dbReference type="InterPro" id="IPR036291">
    <property type="entry name" value="NAD(P)-bd_dom_sf"/>
</dbReference>
<keyword evidence="3" id="KW-0436">Ligase</keyword>
<dbReference type="PANTHER" id="PTHR42793">
    <property type="entry name" value="COA BINDING DOMAIN CONTAINING PROTEIN"/>
    <property type="match status" value="1"/>
</dbReference>
<evidence type="ECO:0000256" key="1">
    <source>
        <dbReference type="PROSITE-ProRule" id="PRU00409"/>
    </source>
</evidence>
<accession>A0ABN0ZK88</accession>
<keyword evidence="1" id="KW-0067">ATP-binding</keyword>
<sequence>MTAGVRTGRDTSLQGLFAPKSIALVGATDKSGWSLSTYQNLLTQGFTGSVHLVNPRSPEVHGQKACKSLTDIGEPVDLAFVMVPTPAVLDVLREGARLGIRNYVILTAGFGETGPEGRRREEELHAFVREQGLNVLGPNGNGYVNAAASITPYGLAITQPPLAGPVSVVLQSGALASAVLTFMHARNVGLALLTSMGNEMSLSVTDVIDHLVDDPATEVIALFLETVRHPDEFARVARRAAEAGKPIVALKIGASRLASRTAQAHTGALVGDDRVVDAAFRQLGVIRAHSLEELVLTAGLLARTGPLPGGRIGVVTPSGGACEIIADRAEQEGLEIPPFAPETTARLKEAVPDFATVQNPLDVTGYVLVDRTLLPRALDTVAADPGIDAVLALVDLPRVPPADPEAARAYFGAFAEAIRRTDKPVVVSGNVLTDVTETGRGLQAETGFPHVAGGIDHTMKALGAAVRWSRSLPDVLRTQPPAPAPAAVTTGQSGEVWTEHRAARLLADHGVPVVPSTLTADEDEAVAAAERVGYPVVLKAAAEGLQHKSDIGGVRLDLDGPDAVRDAFREVRDTLRHHGHGAAAPVLVQPQRSGGTELLVGIVRDPTWGLTLAVALGGIWVEILADSALRLLPVTPADVRSALGELRGARLLDGARGTEPADLDAVAEAVVGIGELARSLGPRLESLEVNPLLVRGSRVEALDALVTWA</sequence>
<dbReference type="GO" id="GO:0016874">
    <property type="term" value="F:ligase activity"/>
    <property type="evidence" value="ECO:0007669"/>
    <property type="project" value="UniProtKB-KW"/>
</dbReference>
<dbReference type="SUPFAM" id="SSF56059">
    <property type="entry name" value="Glutathione synthetase ATP-binding domain-like"/>
    <property type="match status" value="1"/>
</dbReference>
<comment type="caution">
    <text evidence="3">The sequence shown here is derived from an EMBL/GenBank/DDBJ whole genome shotgun (WGS) entry which is preliminary data.</text>
</comment>
<dbReference type="PROSITE" id="PS50975">
    <property type="entry name" value="ATP_GRASP"/>
    <property type="match status" value="1"/>
</dbReference>
<dbReference type="InterPro" id="IPR011761">
    <property type="entry name" value="ATP-grasp"/>
</dbReference>
<dbReference type="InterPro" id="IPR003781">
    <property type="entry name" value="CoA-bd"/>
</dbReference>
<dbReference type="SMART" id="SM00881">
    <property type="entry name" value="CoA_binding"/>
    <property type="match status" value="1"/>
</dbReference>
<evidence type="ECO:0000313" key="4">
    <source>
        <dbReference type="Proteomes" id="UP001500909"/>
    </source>
</evidence>
<dbReference type="SUPFAM" id="SSF52210">
    <property type="entry name" value="Succinyl-CoA synthetase domains"/>
    <property type="match status" value="2"/>
</dbReference>
<gene>
    <name evidence="3" type="ORF">GCM10010361_13490</name>
</gene>
<dbReference type="Pfam" id="PF13380">
    <property type="entry name" value="CoA_binding_2"/>
    <property type="match status" value="1"/>
</dbReference>
<dbReference type="EMBL" id="BAAABY010000009">
    <property type="protein sequence ID" value="GAA0450737.1"/>
    <property type="molecule type" value="Genomic_DNA"/>
</dbReference>
<dbReference type="RefSeq" id="WP_346093766.1">
    <property type="nucleotide sequence ID" value="NZ_BAAABY010000009.1"/>
</dbReference>